<feature type="compositionally biased region" description="Polar residues" evidence="9">
    <location>
        <begin position="1084"/>
        <end position="1106"/>
    </location>
</feature>
<organism evidence="12 13">
    <name type="scientific">Sphenostylis stenocarpa</name>
    <dbReference type="NCBI Taxonomy" id="92480"/>
    <lineage>
        <taxon>Eukaryota</taxon>
        <taxon>Viridiplantae</taxon>
        <taxon>Streptophyta</taxon>
        <taxon>Embryophyta</taxon>
        <taxon>Tracheophyta</taxon>
        <taxon>Spermatophyta</taxon>
        <taxon>Magnoliopsida</taxon>
        <taxon>eudicotyledons</taxon>
        <taxon>Gunneridae</taxon>
        <taxon>Pentapetalae</taxon>
        <taxon>rosids</taxon>
        <taxon>fabids</taxon>
        <taxon>Fabales</taxon>
        <taxon>Fabaceae</taxon>
        <taxon>Papilionoideae</taxon>
        <taxon>50 kb inversion clade</taxon>
        <taxon>NPAAA clade</taxon>
        <taxon>indigoferoid/millettioid clade</taxon>
        <taxon>Phaseoleae</taxon>
        <taxon>Sphenostylis</taxon>
    </lineage>
</organism>
<evidence type="ECO:0000256" key="8">
    <source>
        <dbReference type="ARBA" id="ARBA00023136"/>
    </source>
</evidence>
<evidence type="ECO:0000256" key="4">
    <source>
        <dbReference type="ARBA" id="ARBA00022824"/>
    </source>
</evidence>
<keyword evidence="3 10" id="KW-0812">Transmembrane</keyword>
<feature type="compositionally biased region" description="Low complexity" evidence="9">
    <location>
        <begin position="1046"/>
        <end position="1057"/>
    </location>
</feature>
<evidence type="ECO:0000256" key="9">
    <source>
        <dbReference type="SAM" id="MobiDB-lite"/>
    </source>
</evidence>
<evidence type="ECO:0000313" key="13">
    <source>
        <dbReference type="Proteomes" id="UP001189624"/>
    </source>
</evidence>
<evidence type="ECO:0000313" key="12">
    <source>
        <dbReference type="EMBL" id="CAJ1976362.1"/>
    </source>
</evidence>
<dbReference type="Proteomes" id="UP001189624">
    <property type="component" value="Chromosome 10"/>
</dbReference>
<dbReference type="Gramene" id="rna-AYBTSS11_LOCUS28499">
    <property type="protein sequence ID" value="CAJ1976362.1"/>
    <property type="gene ID" value="gene-AYBTSS11_LOCUS28499"/>
</dbReference>
<comment type="subcellular location">
    <subcellularLocation>
        <location evidence="1">Endoplasmic reticulum membrane</location>
    </subcellularLocation>
</comment>
<dbReference type="InterPro" id="IPR057080">
    <property type="entry name" value="PH_SMPa"/>
</dbReference>
<evidence type="ECO:0000256" key="1">
    <source>
        <dbReference type="ARBA" id="ARBA00004586"/>
    </source>
</evidence>
<evidence type="ECO:0000256" key="2">
    <source>
        <dbReference type="ARBA" id="ARBA00022448"/>
    </source>
</evidence>
<feature type="compositionally biased region" description="Basic and acidic residues" evidence="9">
    <location>
        <begin position="1107"/>
        <end position="1170"/>
    </location>
</feature>
<feature type="compositionally biased region" description="Polar residues" evidence="9">
    <location>
        <begin position="169"/>
        <end position="179"/>
    </location>
</feature>
<keyword evidence="2" id="KW-0813">Transport</keyword>
<dbReference type="PANTHER" id="PTHR13466:SF22">
    <property type="entry name" value="MEMBRANE PROTEIN, PUTATIVE-RELATED"/>
    <property type="match status" value="1"/>
</dbReference>
<feature type="region of interest" description="Disordered" evidence="9">
    <location>
        <begin position="997"/>
        <end position="1170"/>
    </location>
</feature>
<keyword evidence="7" id="KW-0446">Lipid-binding</keyword>
<proteinExistence type="predicted"/>
<dbReference type="PANTHER" id="PTHR13466">
    <property type="entry name" value="TEX2 PROTEIN-RELATED"/>
    <property type="match status" value="1"/>
</dbReference>
<sequence length="1170" mass="131703">MYSFRMKIMSSSSSYSVSPGKTFTNLERFLLCVTPDVPSLTLQRKDSLTELLFVPELEDYEFVLEVACHEILVLSPDTNGPCHPTGKDTIEYFTLKDLWDCYYEWSAYGVGTPMMFASGDTQMQYHVPYLSAIQIYSSKAVATASRLRREDSEGGESDSWSEDSGSDKLSVTPSNNSSKAWDVGSLDSNSDHAGSWTTRGSDLYLQYNETSPYWQRVPFTEKIAELATSHPALMTFKSVDISPISWMAVAWYPLYSVPCLKNRKDLSSFLTFHTLSSVQDCARTYDEIDTANITIFHFASRWSEMATVLVLVLVGFGLGVLAVVAAEALGLLWIMKRLRRKSNNDEAYFSSKTLDTTLLDPQQSLDFAFRKQGVVWVLEPGKISKQSREQKRKNDLLEVAPVKMYGQIKGQSLILREPDGLHTTIELKGCAVQAVSASILSSRKWAKKFPIKVENTTSVIYNGNKTIYIYLDTSWEKEAWCKALYLASCDQKEKIKWFTQLDDEFHSYLTSLNSVYQSFMKPSVGSSVEVIERAGKPDGSSSKVRQFWKRVSKRTSRVGLENISTRYSQSGHEGKKNTEKLRACQDAILATGLLKTASTSKHLKPSMVDNEKFGIDEGTLCWNLLISRLFFDAKGNEQLKRSMQARIQKTLSNMRTPGYIGEVICTNINTGNVPPCIVGMRVLPMEMSEVWAVEVDIEYSGGARLEIETRLEPRELELDSGTEDSNPQPNSAAVPSDLLEDFEYFEEQLNFAERTNDLQEHKDDGDWNSADVSKSFKSTMPLLNQGSRWKSILNSVAKQVSQSHLGLLPLLQLQGFTTLDFRIASLLGASPQLRRRDLDCANVISDVIANSSKARRKPLASWLGRCLVAVMKGSIVQDFRIVPLSLAIRVASLRGTLRLHIKPPPSDQLWYGFTSMPDIDFNMESSVGDRKITSAHIALFLVNRLKTGIRETMVLPNCESVCIPWMLAEKDDWVPRTVAPFIWVNQEFRNETSTSIYTNNQASGGVKASGARISSNDSEHKQQISTSAESSREATRKSSDSLALPLNSSDSVTSESSRSLEELDTPLLENDKPQKNLDLKEFKTSSLQNDKPLETTEQNLENNSESQSEHRSAVMEKRNHSIEQEDGLPKKMGRRERMLDLGKKMSEKLEEKRRHIEEKSRHIVEKMRGP</sequence>
<dbReference type="Pfam" id="PF05623">
    <property type="entry name" value="DUF789"/>
    <property type="match status" value="1"/>
</dbReference>
<keyword evidence="6" id="KW-0445">Lipid transport</keyword>
<name>A0AA86T0L0_9FABA</name>
<dbReference type="GO" id="GO:0005789">
    <property type="term" value="C:endoplasmic reticulum membrane"/>
    <property type="evidence" value="ECO:0007669"/>
    <property type="project" value="UniProtKB-SubCell"/>
</dbReference>
<dbReference type="Pfam" id="PF23065">
    <property type="entry name" value="PH_SMPa"/>
    <property type="match status" value="1"/>
</dbReference>
<gene>
    <name evidence="12" type="ORF">AYBTSS11_LOCUS28499</name>
</gene>
<dbReference type="InterPro" id="IPR008507">
    <property type="entry name" value="DUF789"/>
</dbReference>
<accession>A0AA86T0L0</accession>
<feature type="domain" description="SMP-LTD" evidence="11">
    <location>
        <begin position="616"/>
        <end position="964"/>
    </location>
</feature>
<evidence type="ECO:0000256" key="10">
    <source>
        <dbReference type="SAM" id="Phobius"/>
    </source>
</evidence>
<evidence type="ECO:0000256" key="3">
    <source>
        <dbReference type="ARBA" id="ARBA00022692"/>
    </source>
</evidence>
<dbReference type="InterPro" id="IPR031468">
    <property type="entry name" value="SMP_LBD"/>
</dbReference>
<dbReference type="AlphaFoldDB" id="A0AA86T0L0"/>
<dbReference type="PROSITE" id="PS51847">
    <property type="entry name" value="SMP"/>
    <property type="match status" value="1"/>
</dbReference>
<keyword evidence="13" id="KW-1185">Reference proteome</keyword>
<feature type="transmembrane region" description="Helical" evidence="10">
    <location>
        <begin position="308"/>
        <end position="335"/>
    </location>
</feature>
<feature type="compositionally biased region" description="Basic and acidic residues" evidence="9">
    <location>
        <begin position="1069"/>
        <end position="1083"/>
    </location>
</feature>
<keyword evidence="4" id="KW-0256">Endoplasmic reticulum</keyword>
<evidence type="ECO:0000256" key="6">
    <source>
        <dbReference type="ARBA" id="ARBA00023055"/>
    </source>
</evidence>
<evidence type="ECO:0000256" key="7">
    <source>
        <dbReference type="ARBA" id="ARBA00023121"/>
    </source>
</evidence>
<dbReference type="CDD" id="cd21675">
    <property type="entry name" value="SMP_TEX2"/>
    <property type="match status" value="1"/>
</dbReference>
<reference evidence="12" key="1">
    <citation type="submission" date="2023-10" db="EMBL/GenBank/DDBJ databases">
        <authorList>
            <person name="Domelevo Entfellner J.-B."/>
        </authorList>
    </citation>
    <scope>NUCLEOTIDE SEQUENCE</scope>
</reference>
<dbReference type="EMBL" id="OY731407">
    <property type="protein sequence ID" value="CAJ1976362.1"/>
    <property type="molecule type" value="Genomic_DNA"/>
</dbReference>
<protein>
    <recommendedName>
        <fullName evidence="11">SMP-LTD domain-containing protein</fullName>
    </recommendedName>
</protein>
<feature type="compositionally biased region" description="Basic and acidic residues" evidence="9">
    <location>
        <begin position="1030"/>
        <end position="1039"/>
    </location>
</feature>
<feature type="region of interest" description="Disordered" evidence="9">
    <location>
        <begin position="147"/>
        <end position="192"/>
    </location>
</feature>
<keyword evidence="5 10" id="KW-1133">Transmembrane helix</keyword>
<evidence type="ECO:0000256" key="5">
    <source>
        <dbReference type="ARBA" id="ARBA00022989"/>
    </source>
</evidence>
<dbReference type="GO" id="GO:0008289">
    <property type="term" value="F:lipid binding"/>
    <property type="evidence" value="ECO:0007669"/>
    <property type="project" value="UniProtKB-KW"/>
</dbReference>
<dbReference type="GO" id="GO:0006869">
    <property type="term" value="P:lipid transport"/>
    <property type="evidence" value="ECO:0007669"/>
    <property type="project" value="UniProtKB-KW"/>
</dbReference>
<keyword evidence="8 10" id="KW-0472">Membrane</keyword>
<evidence type="ECO:0000259" key="11">
    <source>
        <dbReference type="PROSITE" id="PS51847"/>
    </source>
</evidence>